<evidence type="ECO:0000313" key="2">
    <source>
        <dbReference type="Proteomes" id="UP000223606"/>
    </source>
</evidence>
<gene>
    <name evidence="1" type="ORF">HDIA_4267</name>
</gene>
<evidence type="ECO:0000313" key="1">
    <source>
        <dbReference type="EMBL" id="SON57808.1"/>
    </source>
</evidence>
<dbReference type="AlphaFoldDB" id="A0A2C9DCF2"/>
<reference evidence="2" key="1">
    <citation type="submission" date="2017-09" db="EMBL/GenBank/DDBJ databases">
        <title>Genome sequence of Nannocystis excedens DSM 71.</title>
        <authorList>
            <person name="Blom J."/>
        </authorList>
    </citation>
    <scope>NUCLEOTIDE SEQUENCE [LARGE SCALE GENOMIC DNA]</scope>
    <source>
        <strain evidence="2">type strain: E19</strain>
    </source>
</reference>
<dbReference type="OrthoDB" id="7993290at2"/>
<keyword evidence="2" id="KW-1185">Reference proteome</keyword>
<proteinExistence type="predicted"/>
<protein>
    <submittedName>
        <fullName evidence="1">Uncharacterized protein</fullName>
    </submittedName>
</protein>
<organism evidence="1 2">
    <name type="scientific">Hartmannibacter diazotrophicus</name>
    <dbReference type="NCBI Taxonomy" id="1482074"/>
    <lineage>
        <taxon>Bacteria</taxon>
        <taxon>Pseudomonadati</taxon>
        <taxon>Pseudomonadota</taxon>
        <taxon>Alphaproteobacteria</taxon>
        <taxon>Hyphomicrobiales</taxon>
        <taxon>Pleomorphomonadaceae</taxon>
        <taxon>Hartmannibacter</taxon>
    </lineage>
</organism>
<name>A0A2C9DCF2_9HYPH</name>
<sequence>MLIGTSFGALFCYDVCEHRNGYVVMMRDEDDESCAAETTLFRSLPTALRFAEWVAAYDRARAAEDIGDDDFRRLAQSRLVREWSRYTEVSRLLLDDGEKISIADPDDLSVDVDDTPRTFH</sequence>
<dbReference type="Proteomes" id="UP000223606">
    <property type="component" value="Chromosome 1"/>
</dbReference>
<dbReference type="KEGG" id="hdi:HDIA_4267"/>
<accession>A0A2C9DCF2</accession>
<dbReference type="EMBL" id="LT960614">
    <property type="protein sequence ID" value="SON57808.1"/>
    <property type="molecule type" value="Genomic_DNA"/>
</dbReference>
<dbReference type="RefSeq" id="WP_099558008.1">
    <property type="nucleotide sequence ID" value="NZ_LT960614.1"/>
</dbReference>